<accession>A0A6B0T5S1</accession>
<evidence type="ECO:0000313" key="1">
    <source>
        <dbReference type="EMBL" id="MXR51536.1"/>
    </source>
</evidence>
<dbReference type="Proteomes" id="UP000466535">
    <property type="component" value="Unassembled WGS sequence"/>
</dbReference>
<dbReference type="EMBL" id="WUUT01000002">
    <property type="protein sequence ID" value="MXR51536.1"/>
    <property type="molecule type" value="Genomic_DNA"/>
</dbReference>
<protein>
    <recommendedName>
        <fullName evidence="3">Thioredoxin</fullName>
    </recommendedName>
</protein>
<comment type="caution">
    <text evidence="1">The sequence shown here is derived from an EMBL/GenBank/DDBJ whole genome shotgun (WGS) entry which is preliminary data.</text>
</comment>
<name>A0A6B0T5S1_9EURY</name>
<evidence type="ECO:0008006" key="3">
    <source>
        <dbReference type="Google" id="ProtNLM"/>
    </source>
</evidence>
<gene>
    <name evidence="1" type="ORF">GRX03_07955</name>
</gene>
<keyword evidence="2" id="KW-1185">Reference proteome</keyword>
<sequence length="89" mass="10119">MTGYHGKLRVPESFCRECHLFTRRAQQAIQQVDGDVSLSVRSWWTHLPWALRHGGYHPPVMVVGGRRLCQGHDVPTTEAVVEAIERAQN</sequence>
<reference evidence="1 2" key="1">
    <citation type="submission" date="2019-12" db="EMBL/GenBank/DDBJ databases">
        <title>Isolation and characterization of three novel carbon monoxide-oxidizing members of Halobacteria from salione crusts and soils.</title>
        <authorList>
            <person name="Myers M.R."/>
            <person name="King G.M."/>
        </authorList>
    </citation>
    <scope>NUCLEOTIDE SEQUENCE [LARGE SCALE GENOMIC DNA]</scope>
    <source>
        <strain evidence="1 2">WSH3</strain>
    </source>
</reference>
<dbReference type="AlphaFoldDB" id="A0A6B0T5S1"/>
<organism evidence="1 2">
    <name type="scientific">Halovenus carboxidivorans</name>
    <dbReference type="NCBI Taxonomy" id="2692199"/>
    <lineage>
        <taxon>Archaea</taxon>
        <taxon>Methanobacteriati</taxon>
        <taxon>Methanobacteriota</taxon>
        <taxon>Stenosarchaea group</taxon>
        <taxon>Halobacteria</taxon>
        <taxon>Halobacteriales</taxon>
        <taxon>Haloarculaceae</taxon>
        <taxon>Halovenus</taxon>
    </lineage>
</organism>
<evidence type="ECO:0000313" key="2">
    <source>
        <dbReference type="Proteomes" id="UP000466535"/>
    </source>
</evidence>
<proteinExistence type="predicted"/>